<dbReference type="InterPro" id="IPR050836">
    <property type="entry name" value="SDS22/Internalin_LRR"/>
</dbReference>
<protein>
    <recommendedName>
        <fullName evidence="5">Leucine-rich repeat domain-containing protein</fullName>
    </recommendedName>
</protein>
<dbReference type="PANTHER" id="PTHR46652">
    <property type="entry name" value="LEUCINE-RICH REPEAT AND IQ DOMAIN-CONTAINING PROTEIN 1-RELATED"/>
    <property type="match status" value="1"/>
</dbReference>
<keyword evidence="1" id="KW-0433">Leucine-rich repeat</keyword>
<keyword evidence="4" id="KW-1185">Reference proteome</keyword>
<dbReference type="Pfam" id="PF13855">
    <property type="entry name" value="LRR_8"/>
    <property type="match status" value="1"/>
</dbReference>
<dbReference type="PANTHER" id="PTHR46652:SF8">
    <property type="entry name" value="LEUCINE RICH REPEAT CONTAINING 23"/>
    <property type="match status" value="1"/>
</dbReference>
<evidence type="ECO:0000313" key="4">
    <source>
        <dbReference type="Proteomes" id="UP000700732"/>
    </source>
</evidence>
<dbReference type="Gene3D" id="3.80.10.10">
    <property type="entry name" value="Ribonuclease Inhibitor"/>
    <property type="match status" value="1"/>
</dbReference>
<name>A0ABR6WCG9_9BACT</name>
<sequence length="211" mass="23594">MNSDITAPARTCPPGADTHAKRLTWWSELEPQWRAAFQAASFGHTNQPSYEDLEALWQTTVLRFAGPRAFHPNLPFELSNCSGLAGMSNLEILVLTNHHLDSIAEVAGMPNLKSLFVNNNAIQSLEALSGLTQLTQLYAQINQITSIEPLRNLTGLTEVYINFNALKTLNGLTRKHANILKSFYCLPNDQLPDRETLRVERTLGIRCRSLH</sequence>
<dbReference type="EMBL" id="VFIA01000041">
    <property type="protein sequence ID" value="MBC3794270.1"/>
    <property type="molecule type" value="Genomic_DNA"/>
</dbReference>
<evidence type="ECO:0000313" key="3">
    <source>
        <dbReference type="EMBL" id="MBC3794270.1"/>
    </source>
</evidence>
<gene>
    <name evidence="3" type="ORF">FH603_4797</name>
</gene>
<dbReference type="InterPro" id="IPR001611">
    <property type="entry name" value="Leu-rich_rpt"/>
</dbReference>
<dbReference type="RefSeq" id="WP_186740581.1">
    <property type="nucleotide sequence ID" value="NZ_VFIA01000041.1"/>
</dbReference>
<dbReference type="SMART" id="SM00365">
    <property type="entry name" value="LRR_SD22"/>
    <property type="match status" value="3"/>
</dbReference>
<reference evidence="3 4" key="1">
    <citation type="submission" date="2019-06" db="EMBL/GenBank/DDBJ databases">
        <title>Spirosoma utsteinense sp. nov. isolated from Antarctic ice-free soils.</title>
        <authorList>
            <person name="Tahon G."/>
        </authorList>
    </citation>
    <scope>NUCLEOTIDE SEQUENCE [LARGE SCALE GENOMIC DNA]</scope>
    <source>
        <strain evidence="3 4">LMG 31447</strain>
    </source>
</reference>
<dbReference type="PROSITE" id="PS51450">
    <property type="entry name" value="LRR"/>
    <property type="match status" value="2"/>
</dbReference>
<proteinExistence type="predicted"/>
<accession>A0ABR6WCG9</accession>
<dbReference type="SUPFAM" id="SSF52058">
    <property type="entry name" value="L domain-like"/>
    <property type="match status" value="1"/>
</dbReference>
<organism evidence="3 4">
    <name type="scientific">Spirosoma utsteinense</name>
    <dbReference type="NCBI Taxonomy" id="2585773"/>
    <lineage>
        <taxon>Bacteria</taxon>
        <taxon>Pseudomonadati</taxon>
        <taxon>Bacteroidota</taxon>
        <taxon>Cytophagia</taxon>
        <taxon>Cytophagales</taxon>
        <taxon>Cytophagaceae</taxon>
        <taxon>Spirosoma</taxon>
    </lineage>
</organism>
<dbReference type="InterPro" id="IPR032675">
    <property type="entry name" value="LRR_dom_sf"/>
</dbReference>
<evidence type="ECO:0008006" key="5">
    <source>
        <dbReference type="Google" id="ProtNLM"/>
    </source>
</evidence>
<keyword evidence="2" id="KW-0677">Repeat</keyword>
<evidence type="ECO:0000256" key="1">
    <source>
        <dbReference type="ARBA" id="ARBA00022614"/>
    </source>
</evidence>
<comment type="caution">
    <text evidence="3">The sequence shown here is derived from an EMBL/GenBank/DDBJ whole genome shotgun (WGS) entry which is preliminary data.</text>
</comment>
<evidence type="ECO:0000256" key="2">
    <source>
        <dbReference type="ARBA" id="ARBA00022737"/>
    </source>
</evidence>
<dbReference type="Proteomes" id="UP000700732">
    <property type="component" value="Unassembled WGS sequence"/>
</dbReference>